<gene>
    <name evidence="1" type="ORF">H8790_12890</name>
</gene>
<proteinExistence type="predicted"/>
<organism evidence="1 2">
    <name type="scientific">Oscillibacter hominis</name>
    <dbReference type="NCBI Taxonomy" id="2763056"/>
    <lineage>
        <taxon>Bacteria</taxon>
        <taxon>Bacillati</taxon>
        <taxon>Bacillota</taxon>
        <taxon>Clostridia</taxon>
        <taxon>Eubacteriales</taxon>
        <taxon>Oscillospiraceae</taxon>
        <taxon>Oscillibacter</taxon>
    </lineage>
</organism>
<dbReference type="InterPro" id="IPR032583">
    <property type="entry name" value="DUF4914"/>
</dbReference>
<evidence type="ECO:0000313" key="2">
    <source>
        <dbReference type="Proteomes" id="UP000515960"/>
    </source>
</evidence>
<accession>A0A7G9B435</accession>
<dbReference type="Pfam" id="PF16260">
    <property type="entry name" value="DUF4914"/>
    <property type="match status" value="1"/>
</dbReference>
<dbReference type="Proteomes" id="UP000515960">
    <property type="component" value="Chromosome"/>
</dbReference>
<dbReference type="KEGG" id="ohi:H8790_12890"/>
<keyword evidence="2" id="KW-1185">Reference proteome</keyword>
<protein>
    <submittedName>
        <fullName evidence="1">DUF4914 family protein</fullName>
    </submittedName>
</protein>
<dbReference type="RefSeq" id="WP_187332917.1">
    <property type="nucleotide sequence ID" value="NZ_CP060490.1"/>
</dbReference>
<sequence length="630" mass="71123">MFTDSYFDKLILPKEVEEALRKSPCIAYAETKEELDEMVYGPTHTSRYDVTYQIEGRMVKEAEVIRCKNGAVVNFMEDYMRRRDPNCMAIGDNLPSDKPRFKDRYGYEFSTLRQATLDWLSEQSLVLLPFRAGDRIYGYDSLMVCPLNAAFFALGLADMQAFVSIKDIPHGYKPRSIIYVAPPFRHTHFEGKQVVVHNRSKDLHEVFAYNLYPGPSAKKGVFSILLDIGEQEGWVCCHASAAMLESPYELETVFMHEGASGGGKSEMLEEFRREEDSRLLIATHTVTGEKYYMTLRESCKIHPICDDMAVAYNKIQDPEAGKLSIMDAEDGWFLRMDGMNAYGNSPLYEKISIHPPRPLEFFNMDGVPGATCLIWEHVLESNGQPCSNPRVIIPRDMIENIVPDSEPQEVDVRSFGVRMPPSTAMSPNYGVMGMLQVVPQALAWLWRLVSPRGFKNPSIVGSDGLKGEGVGSYWPFATGRKVTQANLLLRQILGCPNTLNVLIPNQHIGAYHVGFMGEWLAREYLARVGGQVKAKHLTPARCPLFGYALLDMKLDGQFIRQTFLRPETQSKLGAEGYDQGAKILTDFFKQEISQFLTDDLDPLGRQIIECCLNDGTLEDYLALTPMKLLK</sequence>
<dbReference type="SUPFAM" id="SSF53795">
    <property type="entry name" value="PEP carboxykinase-like"/>
    <property type="match status" value="1"/>
</dbReference>
<reference evidence="1 2" key="1">
    <citation type="submission" date="2020-08" db="EMBL/GenBank/DDBJ databases">
        <authorList>
            <person name="Liu C."/>
            <person name="Sun Q."/>
        </authorList>
    </citation>
    <scope>NUCLEOTIDE SEQUENCE [LARGE SCALE GENOMIC DNA]</scope>
    <source>
        <strain evidence="1 2">NSJ-62</strain>
    </source>
</reference>
<name>A0A7G9B435_9FIRM</name>
<dbReference type="EMBL" id="CP060490">
    <property type="protein sequence ID" value="QNL44316.1"/>
    <property type="molecule type" value="Genomic_DNA"/>
</dbReference>
<dbReference type="AlphaFoldDB" id="A0A7G9B435"/>
<evidence type="ECO:0000313" key="1">
    <source>
        <dbReference type="EMBL" id="QNL44316.1"/>
    </source>
</evidence>